<dbReference type="GO" id="GO:0006310">
    <property type="term" value="P:DNA recombination"/>
    <property type="evidence" value="ECO:0007669"/>
    <property type="project" value="UniProtKB-KW"/>
</dbReference>
<dbReference type="Proteomes" id="UP000317238">
    <property type="component" value="Unassembled WGS sequence"/>
</dbReference>
<dbReference type="PROSITE" id="PS51898">
    <property type="entry name" value="TYR_RECOMBINASE"/>
    <property type="match status" value="1"/>
</dbReference>
<dbReference type="AlphaFoldDB" id="A0A5C5XSZ3"/>
<protein>
    <submittedName>
        <fullName evidence="8">Site-specific tyrosine recombinase XerC</fullName>
    </submittedName>
</protein>
<dbReference type="InterPro" id="IPR010998">
    <property type="entry name" value="Integrase_recombinase_N"/>
</dbReference>
<gene>
    <name evidence="8" type="ORF">Pan14r_52090</name>
</gene>
<dbReference type="InterPro" id="IPR011010">
    <property type="entry name" value="DNA_brk_join_enz"/>
</dbReference>
<feature type="domain" description="Core-binding (CB)" evidence="7">
    <location>
        <begin position="69"/>
        <end position="152"/>
    </location>
</feature>
<dbReference type="Gene3D" id="1.10.150.130">
    <property type="match status" value="1"/>
</dbReference>
<evidence type="ECO:0000259" key="6">
    <source>
        <dbReference type="PROSITE" id="PS51898"/>
    </source>
</evidence>
<keyword evidence="3 5" id="KW-0238">DNA-binding</keyword>
<dbReference type="GO" id="GO:0015074">
    <property type="term" value="P:DNA integration"/>
    <property type="evidence" value="ECO:0007669"/>
    <property type="project" value="UniProtKB-KW"/>
</dbReference>
<evidence type="ECO:0000256" key="5">
    <source>
        <dbReference type="PROSITE-ProRule" id="PRU01248"/>
    </source>
</evidence>
<name>A0A5C5XSZ3_9PLAN</name>
<dbReference type="SUPFAM" id="SSF56349">
    <property type="entry name" value="DNA breaking-rejoining enzymes"/>
    <property type="match status" value="1"/>
</dbReference>
<dbReference type="PANTHER" id="PTHR30349:SF41">
    <property type="entry name" value="INTEGRASE_RECOMBINASE PROTEIN MJ0367-RELATED"/>
    <property type="match status" value="1"/>
</dbReference>
<dbReference type="InterPro" id="IPR044068">
    <property type="entry name" value="CB"/>
</dbReference>
<dbReference type="PROSITE" id="PS51900">
    <property type="entry name" value="CB"/>
    <property type="match status" value="1"/>
</dbReference>
<dbReference type="PANTHER" id="PTHR30349">
    <property type="entry name" value="PHAGE INTEGRASE-RELATED"/>
    <property type="match status" value="1"/>
</dbReference>
<evidence type="ECO:0000313" key="9">
    <source>
        <dbReference type="Proteomes" id="UP000317238"/>
    </source>
</evidence>
<evidence type="ECO:0000256" key="1">
    <source>
        <dbReference type="ARBA" id="ARBA00008857"/>
    </source>
</evidence>
<comment type="similarity">
    <text evidence="1">Belongs to the 'phage' integrase family.</text>
</comment>
<evidence type="ECO:0000256" key="3">
    <source>
        <dbReference type="ARBA" id="ARBA00023125"/>
    </source>
</evidence>
<sequence>MGTLYRRTEKGNWQAEFTDHTGRRLQRSTKTRSKKLAQQILAQWETDVTKRATGLIDPRLERFAAQATRPIVEHVDEWIASLRSSGRSTTHTGRSRQRLETIIDFAGWSNIGMITPESVERFAAHLRDDLGRGSNTIANYIQPAKQFARWLSRTGRLPFNPLDVVRKPNPNSDRRRHRRMLLPAEWPWLREAAGPRAVLYETAIQTGLRAGELRSLKPSHVKHDAAPPHVIVQAGETKNKDMARQYITADLASRLAIHQPPSRSVFFDLPDEYGMADLVRNDMAAARAMWLSRDGNTDEDAESDFLVPTNDADESFDFHSLRHTCGAWLALQNVHPKTIQTVMRHKTITLTMDTYGHLFPDSQPEAIERLSPLLTRQ</sequence>
<keyword evidence="4" id="KW-0233">DNA recombination</keyword>
<dbReference type="InterPro" id="IPR002104">
    <property type="entry name" value="Integrase_catalytic"/>
</dbReference>
<organism evidence="8 9">
    <name type="scientific">Crateriforma conspicua</name>
    <dbReference type="NCBI Taxonomy" id="2527996"/>
    <lineage>
        <taxon>Bacteria</taxon>
        <taxon>Pseudomonadati</taxon>
        <taxon>Planctomycetota</taxon>
        <taxon>Planctomycetia</taxon>
        <taxon>Planctomycetales</taxon>
        <taxon>Planctomycetaceae</taxon>
        <taxon>Crateriforma</taxon>
    </lineage>
</organism>
<reference evidence="8 9" key="1">
    <citation type="submission" date="2019-02" db="EMBL/GenBank/DDBJ databases">
        <title>Deep-cultivation of Planctomycetes and their phenomic and genomic characterization uncovers novel biology.</title>
        <authorList>
            <person name="Wiegand S."/>
            <person name="Jogler M."/>
            <person name="Boedeker C."/>
            <person name="Pinto D."/>
            <person name="Vollmers J."/>
            <person name="Rivas-Marin E."/>
            <person name="Kohn T."/>
            <person name="Peeters S.H."/>
            <person name="Heuer A."/>
            <person name="Rast P."/>
            <person name="Oberbeckmann S."/>
            <person name="Bunk B."/>
            <person name="Jeske O."/>
            <person name="Meyerdierks A."/>
            <person name="Storesund J.E."/>
            <person name="Kallscheuer N."/>
            <person name="Luecker S."/>
            <person name="Lage O.M."/>
            <person name="Pohl T."/>
            <person name="Merkel B.J."/>
            <person name="Hornburger P."/>
            <person name="Mueller R.-W."/>
            <person name="Bruemmer F."/>
            <person name="Labrenz M."/>
            <person name="Spormann A.M."/>
            <person name="Op Den Camp H."/>
            <person name="Overmann J."/>
            <person name="Amann R."/>
            <person name="Jetten M.S.M."/>
            <person name="Mascher T."/>
            <person name="Medema M.H."/>
            <person name="Devos D.P."/>
            <person name="Kaster A.-K."/>
            <person name="Ovreas L."/>
            <person name="Rohde M."/>
            <person name="Galperin M.Y."/>
            <person name="Jogler C."/>
        </authorList>
    </citation>
    <scope>NUCLEOTIDE SEQUENCE [LARGE SCALE GENOMIC DNA]</scope>
    <source>
        <strain evidence="8 9">Pan14r</strain>
    </source>
</reference>
<evidence type="ECO:0000256" key="2">
    <source>
        <dbReference type="ARBA" id="ARBA00022908"/>
    </source>
</evidence>
<evidence type="ECO:0000256" key="4">
    <source>
        <dbReference type="ARBA" id="ARBA00023172"/>
    </source>
</evidence>
<dbReference type="Gene3D" id="1.10.443.10">
    <property type="entry name" value="Intergrase catalytic core"/>
    <property type="match status" value="1"/>
</dbReference>
<dbReference type="InterPro" id="IPR013762">
    <property type="entry name" value="Integrase-like_cat_sf"/>
</dbReference>
<comment type="caution">
    <text evidence="8">The sequence shown here is derived from an EMBL/GenBank/DDBJ whole genome shotgun (WGS) entry which is preliminary data.</text>
</comment>
<proteinExistence type="inferred from homology"/>
<keyword evidence="9" id="KW-1185">Reference proteome</keyword>
<dbReference type="EMBL" id="SJPL01000002">
    <property type="protein sequence ID" value="TWT65661.1"/>
    <property type="molecule type" value="Genomic_DNA"/>
</dbReference>
<accession>A0A5C5XSZ3</accession>
<dbReference type="RefSeq" id="WP_146440931.1">
    <property type="nucleotide sequence ID" value="NZ_SJPL01000002.1"/>
</dbReference>
<evidence type="ECO:0000259" key="7">
    <source>
        <dbReference type="PROSITE" id="PS51900"/>
    </source>
</evidence>
<dbReference type="InterPro" id="IPR050090">
    <property type="entry name" value="Tyrosine_recombinase_XerCD"/>
</dbReference>
<feature type="domain" description="Tyr recombinase" evidence="6">
    <location>
        <begin position="176"/>
        <end position="368"/>
    </location>
</feature>
<dbReference type="Pfam" id="PF00589">
    <property type="entry name" value="Phage_integrase"/>
    <property type="match status" value="1"/>
</dbReference>
<dbReference type="OrthoDB" id="292546at2"/>
<dbReference type="GO" id="GO:0003677">
    <property type="term" value="F:DNA binding"/>
    <property type="evidence" value="ECO:0007669"/>
    <property type="project" value="UniProtKB-UniRule"/>
</dbReference>
<evidence type="ECO:0000313" key="8">
    <source>
        <dbReference type="EMBL" id="TWT65661.1"/>
    </source>
</evidence>
<keyword evidence="2" id="KW-0229">DNA integration</keyword>